<dbReference type="EMBL" id="JH598554">
    <property type="status" value="NOT_ANNOTATED_CDS"/>
    <property type="molecule type" value="Genomic_DNA"/>
</dbReference>
<reference evidence="1" key="2">
    <citation type="submission" date="2015-06" db="UniProtKB">
        <authorList>
            <consortium name="EnsemblProtists"/>
        </authorList>
    </citation>
    <scope>IDENTIFICATION</scope>
    <source>
        <strain evidence="1">Emoy2</strain>
    </source>
</reference>
<dbReference type="EnsemblProtists" id="HpaT808587">
    <property type="protein sequence ID" value="HpaP808587"/>
    <property type="gene ID" value="HpaG808587"/>
</dbReference>
<organism evidence="1 2">
    <name type="scientific">Hyaloperonospora arabidopsidis (strain Emoy2)</name>
    <name type="common">Downy mildew agent</name>
    <name type="synonym">Peronospora arabidopsidis</name>
    <dbReference type="NCBI Taxonomy" id="559515"/>
    <lineage>
        <taxon>Eukaryota</taxon>
        <taxon>Sar</taxon>
        <taxon>Stramenopiles</taxon>
        <taxon>Oomycota</taxon>
        <taxon>Peronosporomycetes</taxon>
        <taxon>Peronosporales</taxon>
        <taxon>Peronosporaceae</taxon>
        <taxon>Hyaloperonospora</taxon>
    </lineage>
</organism>
<accession>M4BQ98</accession>
<sequence length="71" mass="8395">MDPWNQHLWSRHWMAGPVVLGGVFNCTLNPHLDRSYKTTTGRHDSPALRRLLARVQMRDVLEDELRRIEDE</sequence>
<name>M4BQ98_HYAAE</name>
<reference evidence="2" key="1">
    <citation type="journal article" date="2010" name="Science">
        <title>Signatures of adaptation to obligate biotrophy in the Hyaloperonospora arabidopsidis genome.</title>
        <authorList>
            <person name="Baxter L."/>
            <person name="Tripathy S."/>
            <person name="Ishaque N."/>
            <person name="Boot N."/>
            <person name="Cabral A."/>
            <person name="Kemen E."/>
            <person name="Thines M."/>
            <person name="Ah-Fong A."/>
            <person name="Anderson R."/>
            <person name="Badejoko W."/>
            <person name="Bittner-Eddy P."/>
            <person name="Boore J.L."/>
            <person name="Chibucos M.C."/>
            <person name="Coates M."/>
            <person name="Dehal P."/>
            <person name="Delehaunty K."/>
            <person name="Dong S."/>
            <person name="Downton P."/>
            <person name="Dumas B."/>
            <person name="Fabro G."/>
            <person name="Fronick C."/>
            <person name="Fuerstenberg S.I."/>
            <person name="Fulton L."/>
            <person name="Gaulin E."/>
            <person name="Govers F."/>
            <person name="Hughes L."/>
            <person name="Humphray S."/>
            <person name="Jiang R.H."/>
            <person name="Judelson H."/>
            <person name="Kamoun S."/>
            <person name="Kyung K."/>
            <person name="Meijer H."/>
            <person name="Minx P."/>
            <person name="Morris P."/>
            <person name="Nelson J."/>
            <person name="Phuntumart V."/>
            <person name="Qutob D."/>
            <person name="Rehmany A."/>
            <person name="Rougon-Cardoso A."/>
            <person name="Ryden P."/>
            <person name="Torto-Alalibo T."/>
            <person name="Studholme D."/>
            <person name="Wang Y."/>
            <person name="Win J."/>
            <person name="Wood J."/>
            <person name="Clifton S.W."/>
            <person name="Rogers J."/>
            <person name="Van den Ackerveken G."/>
            <person name="Jones J.D."/>
            <person name="McDowell J.M."/>
            <person name="Beynon J."/>
            <person name="Tyler B.M."/>
        </authorList>
    </citation>
    <scope>NUCLEOTIDE SEQUENCE [LARGE SCALE GENOMIC DNA]</scope>
    <source>
        <strain evidence="2">Emoy2</strain>
    </source>
</reference>
<dbReference type="AlphaFoldDB" id="M4BQ98"/>
<evidence type="ECO:0000313" key="1">
    <source>
        <dbReference type="EnsemblProtists" id="HpaP808587"/>
    </source>
</evidence>
<dbReference type="HOGENOM" id="CLU_2745488_0_0_1"/>
<dbReference type="InParanoid" id="M4BQ98"/>
<proteinExistence type="predicted"/>
<protein>
    <submittedName>
        <fullName evidence="1">Uncharacterized protein</fullName>
    </submittedName>
</protein>
<dbReference type="Proteomes" id="UP000011713">
    <property type="component" value="Unassembled WGS sequence"/>
</dbReference>
<evidence type="ECO:0000313" key="2">
    <source>
        <dbReference type="Proteomes" id="UP000011713"/>
    </source>
</evidence>
<keyword evidence="2" id="KW-1185">Reference proteome</keyword>
<dbReference type="VEuPathDB" id="FungiDB:HpaG808587"/>